<dbReference type="PRINTS" id="PR00035">
    <property type="entry name" value="HTHGNTR"/>
</dbReference>
<organism evidence="6 7">
    <name type="scientific">Azotobacter beijerinckii</name>
    <dbReference type="NCBI Taxonomy" id="170623"/>
    <lineage>
        <taxon>Bacteria</taxon>
        <taxon>Pseudomonadati</taxon>
        <taxon>Pseudomonadota</taxon>
        <taxon>Gammaproteobacteria</taxon>
        <taxon>Pseudomonadales</taxon>
        <taxon>Pseudomonadaceae</taxon>
        <taxon>Azotobacter</taxon>
    </lineage>
</organism>
<keyword evidence="2" id="KW-0238">DNA-binding</keyword>
<dbReference type="PANTHER" id="PTHR43537:SF5">
    <property type="entry name" value="UXU OPERON TRANSCRIPTIONAL REGULATOR"/>
    <property type="match status" value="1"/>
</dbReference>
<protein>
    <submittedName>
        <fullName evidence="6">Transcriptional regulator, GntR family</fullName>
    </submittedName>
</protein>
<dbReference type="STRING" id="170623.SAMN04244579_04122"/>
<keyword evidence="3" id="KW-0804">Transcription</keyword>
<dbReference type="Pfam" id="PF00392">
    <property type="entry name" value="GntR"/>
    <property type="match status" value="1"/>
</dbReference>
<dbReference type="AlphaFoldDB" id="A0A1H6Y853"/>
<dbReference type="SUPFAM" id="SSF46785">
    <property type="entry name" value="Winged helix' DNA-binding domain"/>
    <property type="match status" value="1"/>
</dbReference>
<dbReference type="RefSeq" id="WP_254789266.1">
    <property type="nucleotide sequence ID" value="NZ_FNYO01000083.1"/>
</dbReference>
<dbReference type="EMBL" id="FNYO01000083">
    <property type="protein sequence ID" value="SEJ37463.1"/>
    <property type="molecule type" value="Genomic_DNA"/>
</dbReference>
<dbReference type="SUPFAM" id="SSF48008">
    <property type="entry name" value="GntR ligand-binding domain-like"/>
    <property type="match status" value="1"/>
</dbReference>
<sequence>MEALNEATPKLAERLAERLTQAIQDGILPAGCRLPTEQALCDQYGVSRTVVREAISMLKREELVVSRQGSGTYVSSTPTVVLRLASPQGNVQSVMEILELRSALEIKAAELAALHRDKTQLRAMRNALEALEEAVERGEDGVREDLAFHRAIVVATGNQHFLSTIDFLHQLLYQAISVTRRNEARYPLYMRQVDEEHQVLLEAIAAGDAEAARLAASHHLDNAKERLRRAQVALDESDRPTTKR</sequence>
<feature type="domain" description="HTH gntR-type" evidence="5">
    <location>
        <begin position="9"/>
        <end position="77"/>
    </location>
</feature>
<dbReference type="Gene3D" id="1.20.120.530">
    <property type="entry name" value="GntR ligand-binding domain-like"/>
    <property type="match status" value="1"/>
</dbReference>
<dbReference type="SMART" id="SM00895">
    <property type="entry name" value="FCD"/>
    <property type="match status" value="1"/>
</dbReference>
<keyword evidence="1" id="KW-0805">Transcription regulation</keyword>
<evidence type="ECO:0000256" key="1">
    <source>
        <dbReference type="ARBA" id="ARBA00023015"/>
    </source>
</evidence>
<dbReference type="GO" id="GO:0003677">
    <property type="term" value="F:DNA binding"/>
    <property type="evidence" value="ECO:0007669"/>
    <property type="project" value="UniProtKB-KW"/>
</dbReference>
<proteinExistence type="predicted"/>
<evidence type="ECO:0000256" key="3">
    <source>
        <dbReference type="ARBA" id="ARBA00023163"/>
    </source>
</evidence>
<feature type="coiled-coil region" evidence="4">
    <location>
        <begin position="114"/>
        <end position="141"/>
    </location>
</feature>
<evidence type="ECO:0000259" key="5">
    <source>
        <dbReference type="PROSITE" id="PS50949"/>
    </source>
</evidence>
<dbReference type="InterPro" id="IPR036388">
    <property type="entry name" value="WH-like_DNA-bd_sf"/>
</dbReference>
<evidence type="ECO:0000313" key="7">
    <source>
        <dbReference type="Proteomes" id="UP000199005"/>
    </source>
</evidence>
<dbReference type="InterPro" id="IPR000524">
    <property type="entry name" value="Tscrpt_reg_HTH_GntR"/>
</dbReference>
<dbReference type="PANTHER" id="PTHR43537">
    <property type="entry name" value="TRANSCRIPTIONAL REGULATOR, GNTR FAMILY"/>
    <property type="match status" value="1"/>
</dbReference>
<reference evidence="6 7" key="1">
    <citation type="submission" date="2016-10" db="EMBL/GenBank/DDBJ databases">
        <authorList>
            <person name="de Groot N.N."/>
        </authorList>
    </citation>
    <scope>NUCLEOTIDE SEQUENCE [LARGE SCALE GENOMIC DNA]</scope>
    <source>
        <strain evidence="6 7">DSM 1041</strain>
    </source>
</reference>
<dbReference type="CDD" id="cd07377">
    <property type="entry name" value="WHTH_GntR"/>
    <property type="match status" value="1"/>
</dbReference>
<dbReference type="Proteomes" id="UP000199005">
    <property type="component" value="Unassembled WGS sequence"/>
</dbReference>
<dbReference type="GO" id="GO:0003700">
    <property type="term" value="F:DNA-binding transcription factor activity"/>
    <property type="evidence" value="ECO:0007669"/>
    <property type="project" value="InterPro"/>
</dbReference>
<dbReference type="InterPro" id="IPR011711">
    <property type="entry name" value="GntR_C"/>
</dbReference>
<keyword evidence="4" id="KW-0175">Coiled coil</keyword>
<evidence type="ECO:0000256" key="2">
    <source>
        <dbReference type="ARBA" id="ARBA00023125"/>
    </source>
</evidence>
<dbReference type="InterPro" id="IPR036390">
    <property type="entry name" value="WH_DNA-bd_sf"/>
</dbReference>
<evidence type="ECO:0000313" key="6">
    <source>
        <dbReference type="EMBL" id="SEJ37463.1"/>
    </source>
</evidence>
<accession>A0A1H6Y853</accession>
<evidence type="ECO:0000256" key="4">
    <source>
        <dbReference type="SAM" id="Coils"/>
    </source>
</evidence>
<gene>
    <name evidence="6" type="ORF">SAMN04244579_04122</name>
</gene>
<name>A0A1H6Y853_9GAMM</name>
<dbReference type="PROSITE" id="PS50949">
    <property type="entry name" value="HTH_GNTR"/>
    <property type="match status" value="1"/>
</dbReference>
<dbReference type="Gene3D" id="1.10.10.10">
    <property type="entry name" value="Winged helix-like DNA-binding domain superfamily/Winged helix DNA-binding domain"/>
    <property type="match status" value="1"/>
</dbReference>
<dbReference type="SMART" id="SM00345">
    <property type="entry name" value="HTH_GNTR"/>
    <property type="match status" value="1"/>
</dbReference>
<dbReference type="Pfam" id="PF07729">
    <property type="entry name" value="FCD"/>
    <property type="match status" value="1"/>
</dbReference>
<dbReference type="InterPro" id="IPR008920">
    <property type="entry name" value="TF_FadR/GntR_C"/>
</dbReference>